<proteinExistence type="predicted"/>
<organism evidence="1">
    <name type="scientific">Diabrotica virgifera virgifera</name>
    <name type="common">western corn rootworm</name>
    <dbReference type="NCBI Taxonomy" id="50390"/>
    <lineage>
        <taxon>Eukaryota</taxon>
        <taxon>Metazoa</taxon>
        <taxon>Ecdysozoa</taxon>
        <taxon>Arthropoda</taxon>
        <taxon>Hexapoda</taxon>
        <taxon>Insecta</taxon>
        <taxon>Pterygota</taxon>
        <taxon>Neoptera</taxon>
        <taxon>Endopterygota</taxon>
        <taxon>Coleoptera</taxon>
        <taxon>Polyphaga</taxon>
        <taxon>Cucujiformia</taxon>
        <taxon>Chrysomeloidea</taxon>
        <taxon>Chrysomelidae</taxon>
        <taxon>Galerucinae</taxon>
        <taxon>Diabroticina</taxon>
        <taxon>Diabroticites</taxon>
        <taxon>Diabrotica</taxon>
    </lineage>
</organism>
<dbReference type="AlphaFoldDB" id="A0A6P7GH72"/>
<accession>A0A6P7GH72</accession>
<protein>
    <submittedName>
        <fullName evidence="1">Uncharacterized protein LOC114338807</fullName>
    </submittedName>
</protein>
<dbReference type="InParanoid" id="A0A6P7GH72"/>
<reference evidence="1" key="1">
    <citation type="submission" date="2025-08" db="UniProtKB">
        <authorList>
            <consortium name="RefSeq"/>
        </authorList>
    </citation>
    <scope>IDENTIFICATION</scope>
    <source>
        <tissue evidence="1">Whole insect</tissue>
    </source>
</reference>
<sequence length="108" mass="11927">MKCSRGIMDAIIAQVKMLQIEPIILINKIPKRNIKVRSEDKNPLISGEDISPIYTGNIVKLNPSETPVINLIANSIHTSFAKASQIFPKNAIGAAMRIDFFLPRVSPT</sequence>
<gene>
    <name evidence="1" type="primary">LOC114338807</name>
</gene>
<name>A0A6P7GH72_DIAVI</name>
<dbReference type="RefSeq" id="XP_028145222.1">
    <property type="nucleotide sequence ID" value="XM_028289421.1"/>
</dbReference>
<evidence type="ECO:0000313" key="1">
    <source>
        <dbReference type="RefSeq" id="XP_028145222.1"/>
    </source>
</evidence>